<dbReference type="InterPro" id="IPR008523">
    <property type="entry name" value="DUF805"/>
</dbReference>
<feature type="transmembrane region" description="Helical" evidence="2">
    <location>
        <begin position="51"/>
        <end position="78"/>
    </location>
</feature>
<dbReference type="PANTHER" id="PTHR34980">
    <property type="entry name" value="INNER MEMBRANE PROTEIN-RELATED-RELATED"/>
    <property type="match status" value="1"/>
</dbReference>
<dbReference type="PANTHER" id="PTHR34980:SF2">
    <property type="entry name" value="INNER MEMBRANE PROTEIN YHAH-RELATED"/>
    <property type="match status" value="1"/>
</dbReference>
<keyword evidence="2" id="KW-0812">Transmembrane</keyword>
<name>A0ABT5HUR9_9CAUL</name>
<evidence type="ECO:0000313" key="3">
    <source>
        <dbReference type="EMBL" id="MDC7683808.1"/>
    </source>
</evidence>
<dbReference type="Proteomes" id="UP001214854">
    <property type="component" value="Unassembled WGS sequence"/>
</dbReference>
<evidence type="ECO:0000256" key="2">
    <source>
        <dbReference type="SAM" id="Phobius"/>
    </source>
</evidence>
<comment type="caution">
    <text evidence="3">The sequence shown here is derived from an EMBL/GenBank/DDBJ whole genome shotgun (WGS) entry which is preliminary data.</text>
</comment>
<keyword evidence="4" id="KW-1185">Reference proteome</keyword>
<reference evidence="3 4" key="1">
    <citation type="submission" date="2023-01" db="EMBL/GenBank/DDBJ databases">
        <title>Novel species of the genus Asticcacaulis isolated from rivers.</title>
        <authorList>
            <person name="Lu H."/>
        </authorList>
    </citation>
    <scope>NUCLEOTIDE SEQUENCE [LARGE SCALE GENOMIC DNA]</scope>
    <source>
        <strain evidence="3 4">BYS171W</strain>
    </source>
</reference>
<dbReference type="Pfam" id="PF05656">
    <property type="entry name" value="DUF805"/>
    <property type="match status" value="1"/>
</dbReference>
<dbReference type="EMBL" id="JAQQKX010000008">
    <property type="protein sequence ID" value="MDC7683808.1"/>
    <property type="molecule type" value="Genomic_DNA"/>
</dbReference>
<evidence type="ECO:0000256" key="1">
    <source>
        <dbReference type="SAM" id="MobiDB-lite"/>
    </source>
</evidence>
<feature type="compositionally biased region" description="Pro residues" evidence="1">
    <location>
        <begin position="230"/>
        <end position="240"/>
    </location>
</feature>
<feature type="transmembrane region" description="Helical" evidence="2">
    <location>
        <begin position="21"/>
        <end position="45"/>
    </location>
</feature>
<evidence type="ECO:0000313" key="4">
    <source>
        <dbReference type="Proteomes" id="UP001214854"/>
    </source>
</evidence>
<protein>
    <submittedName>
        <fullName evidence="3">DUF805 domain-containing protein</fullName>
    </submittedName>
</protein>
<proteinExistence type="predicted"/>
<keyword evidence="2" id="KW-0472">Membrane</keyword>
<sequence length="258" mass="28037">MNLMLRPFARYADFNGRARRAEFWLFGITQMLVYLLFGLILFMSVTSGKPATVVLGSLIAFGGMVLFMVGCIIPNYAVTVRRLHDTGRSGWWILLYLPGILGSFSTWAAAIAYMQSSRTGAPDPTVFAHALQGSILTMVGWVGQLVMLVFMLWPGTRGANRFGSDPKNSGPDISVFNDERNAANTARIDDAIAKAKAEADAARPPHKPIFDFGPGSSGPMINTYGRDPAPEPAKPAPAPWQTPAYDPGVRPSKPFGKR</sequence>
<dbReference type="RefSeq" id="WP_272748269.1">
    <property type="nucleotide sequence ID" value="NZ_JAQQKX010000008.1"/>
</dbReference>
<feature type="region of interest" description="Disordered" evidence="1">
    <location>
        <begin position="197"/>
        <end position="258"/>
    </location>
</feature>
<organism evidence="3 4">
    <name type="scientific">Asticcacaulis aquaticus</name>
    <dbReference type="NCBI Taxonomy" id="2984212"/>
    <lineage>
        <taxon>Bacteria</taxon>
        <taxon>Pseudomonadati</taxon>
        <taxon>Pseudomonadota</taxon>
        <taxon>Alphaproteobacteria</taxon>
        <taxon>Caulobacterales</taxon>
        <taxon>Caulobacteraceae</taxon>
        <taxon>Asticcacaulis</taxon>
    </lineage>
</organism>
<feature type="transmembrane region" description="Helical" evidence="2">
    <location>
        <begin position="134"/>
        <end position="153"/>
    </location>
</feature>
<keyword evidence="2" id="KW-1133">Transmembrane helix</keyword>
<feature type="transmembrane region" description="Helical" evidence="2">
    <location>
        <begin position="90"/>
        <end position="114"/>
    </location>
</feature>
<gene>
    <name evidence="3" type="ORF">PQU92_11005</name>
</gene>
<accession>A0ABT5HUR9</accession>